<feature type="compositionally biased region" description="Acidic residues" evidence="1">
    <location>
        <begin position="44"/>
        <end position="54"/>
    </location>
</feature>
<dbReference type="Proteomes" id="UP001303647">
    <property type="component" value="Unassembled WGS sequence"/>
</dbReference>
<feature type="compositionally biased region" description="Polar residues" evidence="1">
    <location>
        <begin position="10"/>
        <end position="23"/>
    </location>
</feature>
<reference evidence="2" key="2">
    <citation type="submission" date="2023-05" db="EMBL/GenBank/DDBJ databases">
        <authorList>
            <consortium name="Lawrence Berkeley National Laboratory"/>
            <person name="Steindorff A."/>
            <person name="Hensen N."/>
            <person name="Bonometti L."/>
            <person name="Westerberg I."/>
            <person name="Brannstrom I.O."/>
            <person name="Guillou S."/>
            <person name="Cros-Aarteil S."/>
            <person name="Calhoun S."/>
            <person name="Haridas S."/>
            <person name="Kuo A."/>
            <person name="Mondo S."/>
            <person name="Pangilinan J."/>
            <person name="Riley R."/>
            <person name="Labutti K."/>
            <person name="Andreopoulos B."/>
            <person name="Lipzen A."/>
            <person name="Chen C."/>
            <person name="Yanf M."/>
            <person name="Daum C."/>
            <person name="Ng V."/>
            <person name="Clum A."/>
            <person name="Ohm R."/>
            <person name="Martin F."/>
            <person name="Silar P."/>
            <person name="Natvig D."/>
            <person name="Lalanne C."/>
            <person name="Gautier V."/>
            <person name="Ament-Velasquez S.L."/>
            <person name="Kruys A."/>
            <person name="Hutchinson M.I."/>
            <person name="Powell A.J."/>
            <person name="Barry K."/>
            <person name="Miller A.N."/>
            <person name="Grigoriev I.V."/>
            <person name="Debuchy R."/>
            <person name="Gladieux P."/>
            <person name="Thoren M.H."/>
            <person name="Johannesson H."/>
        </authorList>
    </citation>
    <scope>NUCLEOTIDE SEQUENCE</scope>
    <source>
        <strain evidence="2">CBS 359.72</strain>
    </source>
</reference>
<feature type="compositionally biased region" description="Basic and acidic residues" evidence="1">
    <location>
        <begin position="129"/>
        <end position="138"/>
    </location>
</feature>
<feature type="compositionally biased region" description="Basic and acidic residues" evidence="1">
    <location>
        <begin position="152"/>
        <end position="188"/>
    </location>
</feature>
<proteinExistence type="predicted"/>
<organism evidence="2 3">
    <name type="scientific">Corynascus novoguineensis</name>
    <dbReference type="NCBI Taxonomy" id="1126955"/>
    <lineage>
        <taxon>Eukaryota</taxon>
        <taxon>Fungi</taxon>
        <taxon>Dikarya</taxon>
        <taxon>Ascomycota</taxon>
        <taxon>Pezizomycotina</taxon>
        <taxon>Sordariomycetes</taxon>
        <taxon>Sordariomycetidae</taxon>
        <taxon>Sordariales</taxon>
        <taxon>Chaetomiaceae</taxon>
        <taxon>Corynascus</taxon>
    </lineage>
</organism>
<name>A0AAN7CPR4_9PEZI</name>
<feature type="compositionally biased region" description="Polar residues" evidence="1">
    <location>
        <begin position="58"/>
        <end position="73"/>
    </location>
</feature>
<dbReference type="AlphaFoldDB" id="A0AAN7CPR4"/>
<keyword evidence="3" id="KW-1185">Reference proteome</keyword>
<evidence type="ECO:0000256" key="1">
    <source>
        <dbReference type="SAM" id="MobiDB-lite"/>
    </source>
</evidence>
<feature type="region of interest" description="Disordered" evidence="1">
    <location>
        <begin position="1"/>
        <end position="196"/>
    </location>
</feature>
<evidence type="ECO:0000313" key="2">
    <source>
        <dbReference type="EMBL" id="KAK4245002.1"/>
    </source>
</evidence>
<dbReference type="EMBL" id="MU857716">
    <property type="protein sequence ID" value="KAK4245002.1"/>
    <property type="molecule type" value="Genomic_DNA"/>
</dbReference>
<comment type="caution">
    <text evidence="2">The sequence shown here is derived from an EMBL/GenBank/DDBJ whole genome shotgun (WGS) entry which is preliminary data.</text>
</comment>
<evidence type="ECO:0000313" key="3">
    <source>
        <dbReference type="Proteomes" id="UP001303647"/>
    </source>
</evidence>
<reference evidence="2" key="1">
    <citation type="journal article" date="2023" name="Mol. Phylogenet. Evol.">
        <title>Genome-scale phylogeny and comparative genomics of the fungal order Sordariales.</title>
        <authorList>
            <person name="Hensen N."/>
            <person name="Bonometti L."/>
            <person name="Westerberg I."/>
            <person name="Brannstrom I.O."/>
            <person name="Guillou S."/>
            <person name="Cros-Aarteil S."/>
            <person name="Calhoun S."/>
            <person name="Haridas S."/>
            <person name="Kuo A."/>
            <person name="Mondo S."/>
            <person name="Pangilinan J."/>
            <person name="Riley R."/>
            <person name="LaButti K."/>
            <person name="Andreopoulos B."/>
            <person name="Lipzen A."/>
            <person name="Chen C."/>
            <person name="Yan M."/>
            <person name="Daum C."/>
            <person name="Ng V."/>
            <person name="Clum A."/>
            <person name="Steindorff A."/>
            <person name="Ohm R.A."/>
            <person name="Martin F."/>
            <person name="Silar P."/>
            <person name="Natvig D.O."/>
            <person name="Lalanne C."/>
            <person name="Gautier V."/>
            <person name="Ament-Velasquez S.L."/>
            <person name="Kruys A."/>
            <person name="Hutchinson M.I."/>
            <person name="Powell A.J."/>
            <person name="Barry K."/>
            <person name="Miller A.N."/>
            <person name="Grigoriev I.V."/>
            <person name="Debuchy R."/>
            <person name="Gladieux P."/>
            <person name="Hiltunen Thoren M."/>
            <person name="Johannesson H."/>
        </authorList>
    </citation>
    <scope>NUCLEOTIDE SEQUENCE</scope>
    <source>
        <strain evidence="2">CBS 359.72</strain>
    </source>
</reference>
<feature type="compositionally biased region" description="Low complexity" evidence="1">
    <location>
        <begin position="94"/>
        <end position="122"/>
    </location>
</feature>
<sequence length="196" mass="21108">MASKPKDEVTSNLAKLSLNTTELEPTPSKPRSKPQKKSSPVADSWEDEADDSDDAASGTEQATPVATTNNAGTSAPPPTPMSPVASGNKQRPFSSSALSGSNFSIPPFESAGDFSPPSSASPPGGGPSRRPEKTDAVARRMIASALGMRTPKLTEEQRAYDRAVREKEKKRKEEEKEKQRLKEEEIAKARQAIWDD</sequence>
<gene>
    <name evidence="2" type="ORF">C7999DRAFT_16779</name>
</gene>
<protein>
    <submittedName>
        <fullName evidence="2">Uncharacterized protein</fullName>
    </submittedName>
</protein>
<accession>A0AAN7CPR4</accession>